<sequence length="252" mass="29566">MHQEDLVSIITPSYNSQDFIQETINSVISQTHQNWEMIIVDDASSDGTPTLLKEISKKESRVKYHLLKNNSGPAVARNKAIELAQGKYLAFLDADDIWFPFHLTNSIATIKDKKVPFVFASYKRSNENLEFVYSDFVVPEKVTYSDILKTNSISCLTAFVNVSKLGKEKMPLIKKRQDMGLWLTYLKKIPYAHGIQECHAIYRIRENSLSRDKKKLIAFQWEFYRNVENLNIFQSIYYMLWWMYLGYKKYKN</sequence>
<name>A0ABQ1SFD4_9FLAO</name>
<feature type="domain" description="Glycosyltransferase 2-like" evidence="1">
    <location>
        <begin position="8"/>
        <end position="135"/>
    </location>
</feature>
<dbReference type="SUPFAM" id="SSF53448">
    <property type="entry name" value="Nucleotide-diphospho-sugar transferases"/>
    <property type="match status" value="1"/>
</dbReference>
<dbReference type="PANTHER" id="PTHR22916:SF3">
    <property type="entry name" value="UDP-GLCNAC:BETAGAL BETA-1,3-N-ACETYLGLUCOSAMINYLTRANSFERASE-LIKE PROTEIN 1"/>
    <property type="match status" value="1"/>
</dbReference>
<dbReference type="EMBL" id="BMGM01000005">
    <property type="protein sequence ID" value="GGE33689.1"/>
    <property type="molecule type" value="Genomic_DNA"/>
</dbReference>
<gene>
    <name evidence="2" type="primary">tuaG</name>
    <name evidence="2" type="ORF">GCM10010832_12340</name>
</gene>
<proteinExistence type="predicted"/>
<comment type="caution">
    <text evidence="2">The sequence shown here is derived from an EMBL/GenBank/DDBJ whole genome shotgun (WGS) entry which is preliminary data.</text>
</comment>
<dbReference type="InterPro" id="IPR001173">
    <property type="entry name" value="Glyco_trans_2-like"/>
</dbReference>
<dbReference type="CDD" id="cd00761">
    <property type="entry name" value="Glyco_tranf_GTA_type"/>
    <property type="match status" value="1"/>
</dbReference>
<accession>A0ABQ1SFD4</accession>
<evidence type="ECO:0000313" key="3">
    <source>
        <dbReference type="Proteomes" id="UP000599179"/>
    </source>
</evidence>
<keyword evidence="3" id="KW-1185">Reference proteome</keyword>
<dbReference type="Proteomes" id="UP000599179">
    <property type="component" value="Unassembled WGS sequence"/>
</dbReference>
<dbReference type="Gene3D" id="3.90.550.10">
    <property type="entry name" value="Spore Coat Polysaccharide Biosynthesis Protein SpsA, Chain A"/>
    <property type="match status" value="1"/>
</dbReference>
<evidence type="ECO:0000259" key="1">
    <source>
        <dbReference type="Pfam" id="PF00535"/>
    </source>
</evidence>
<dbReference type="Pfam" id="PF00535">
    <property type="entry name" value="Glycos_transf_2"/>
    <property type="match status" value="1"/>
</dbReference>
<evidence type="ECO:0000313" key="2">
    <source>
        <dbReference type="EMBL" id="GGE33689.1"/>
    </source>
</evidence>
<dbReference type="RefSeq" id="WP_188458236.1">
    <property type="nucleotide sequence ID" value="NZ_BMGM01000005.1"/>
</dbReference>
<organism evidence="2 3">
    <name type="scientific">Psychroflexus planctonicus</name>
    <dbReference type="NCBI Taxonomy" id="1526575"/>
    <lineage>
        <taxon>Bacteria</taxon>
        <taxon>Pseudomonadati</taxon>
        <taxon>Bacteroidota</taxon>
        <taxon>Flavobacteriia</taxon>
        <taxon>Flavobacteriales</taxon>
        <taxon>Flavobacteriaceae</taxon>
        <taxon>Psychroflexus</taxon>
    </lineage>
</organism>
<dbReference type="PANTHER" id="PTHR22916">
    <property type="entry name" value="GLYCOSYLTRANSFERASE"/>
    <property type="match status" value="1"/>
</dbReference>
<protein>
    <submittedName>
        <fullName evidence="2">Teichuronic acid biosynthesis glycosyltransferase TuaG</fullName>
    </submittedName>
</protein>
<dbReference type="InterPro" id="IPR029044">
    <property type="entry name" value="Nucleotide-diphossugar_trans"/>
</dbReference>
<reference evidence="3" key="1">
    <citation type="journal article" date="2019" name="Int. J. Syst. Evol. Microbiol.">
        <title>The Global Catalogue of Microorganisms (GCM) 10K type strain sequencing project: providing services to taxonomists for standard genome sequencing and annotation.</title>
        <authorList>
            <consortium name="The Broad Institute Genomics Platform"/>
            <consortium name="The Broad Institute Genome Sequencing Center for Infectious Disease"/>
            <person name="Wu L."/>
            <person name="Ma J."/>
        </authorList>
    </citation>
    <scope>NUCLEOTIDE SEQUENCE [LARGE SCALE GENOMIC DNA]</scope>
    <source>
        <strain evidence="3">CGMCC 1.12931</strain>
    </source>
</reference>